<keyword evidence="3" id="KW-1185">Reference proteome</keyword>
<evidence type="ECO:0000256" key="1">
    <source>
        <dbReference type="SAM" id="SignalP"/>
    </source>
</evidence>
<reference evidence="2 3" key="1">
    <citation type="journal article" date="2024" name="J. Plant Pathol.">
        <title>Sequence and assembly of the genome of Seiridium unicorne, isolate CBS 538.82, causal agent of cypress canker disease.</title>
        <authorList>
            <person name="Scali E."/>
            <person name="Rocca G.D."/>
            <person name="Danti R."/>
            <person name="Garbelotto M."/>
            <person name="Barberini S."/>
            <person name="Baroncelli R."/>
            <person name="Emiliani G."/>
        </authorList>
    </citation>
    <scope>NUCLEOTIDE SEQUENCE [LARGE SCALE GENOMIC DNA]</scope>
    <source>
        <strain evidence="2 3">BM-138-508</strain>
    </source>
</reference>
<name>A0ABR2UNZ4_9PEZI</name>
<feature type="signal peptide" evidence="1">
    <location>
        <begin position="1"/>
        <end position="17"/>
    </location>
</feature>
<protein>
    <submittedName>
        <fullName evidence="2">Circumsporozoite protein</fullName>
    </submittedName>
</protein>
<evidence type="ECO:0000313" key="3">
    <source>
        <dbReference type="Proteomes" id="UP001408356"/>
    </source>
</evidence>
<dbReference type="EMBL" id="JARVKF010000407">
    <property type="protein sequence ID" value="KAK9416244.1"/>
    <property type="molecule type" value="Genomic_DNA"/>
</dbReference>
<proteinExistence type="predicted"/>
<keyword evidence="1" id="KW-0732">Signal</keyword>
<dbReference type="Proteomes" id="UP001408356">
    <property type="component" value="Unassembled WGS sequence"/>
</dbReference>
<sequence length="376" mass="36854">MYAKTVVISALLAIAEARFGQEQTPVSFITALSNFGSSGEAATLAGSVPGVLLAAADPCAKLQLADKIVTTLGTDPAVISGAAQVVAAEQNFNPFVVSIPNICGDATLPATAELRGIVPLIDPAVTGSDTENANSASSLTTPFDATGLSVAEVMIAQGFSNFSVNGQDQSSGSTGNTANTGSSATATAVASSAAAAATTIKCNKSSATASAAATAAATTAASATTASADAAATSAAASAATGAGAVSDPVTGTFDGFQASSLGLDFGTCTPTVKFEESLNGRKAGEFTFQAQDPVVNKGQEEALNPNIIFNRICDQLVNVCGAADDAHTACTTAQASLGGGAKNASTADAWNTALGFAGTNINPDNAPQTGLVGHT</sequence>
<gene>
    <name evidence="2" type="ORF">SUNI508_01661</name>
</gene>
<organism evidence="2 3">
    <name type="scientific">Seiridium unicorne</name>
    <dbReference type="NCBI Taxonomy" id="138068"/>
    <lineage>
        <taxon>Eukaryota</taxon>
        <taxon>Fungi</taxon>
        <taxon>Dikarya</taxon>
        <taxon>Ascomycota</taxon>
        <taxon>Pezizomycotina</taxon>
        <taxon>Sordariomycetes</taxon>
        <taxon>Xylariomycetidae</taxon>
        <taxon>Amphisphaeriales</taxon>
        <taxon>Sporocadaceae</taxon>
        <taxon>Seiridium</taxon>
    </lineage>
</organism>
<feature type="chain" id="PRO_5045090552" evidence="1">
    <location>
        <begin position="18"/>
        <end position="376"/>
    </location>
</feature>
<comment type="caution">
    <text evidence="2">The sequence shown here is derived from an EMBL/GenBank/DDBJ whole genome shotgun (WGS) entry which is preliminary data.</text>
</comment>
<evidence type="ECO:0000313" key="2">
    <source>
        <dbReference type="EMBL" id="KAK9416244.1"/>
    </source>
</evidence>
<accession>A0ABR2UNZ4</accession>